<feature type="transmembrane region" description="Helical" evidence="1">
    <location>
        <begin position="207"/>
        <end position="228"/>
    </location>
</feature>
<organism evidence="2 3">
    <name type="scientific">Bradymonas sediminis</name>
    <dbReference type="NCBI Taxonomy" id="1548548"/>
    <lineage>
        <taxon>Bacteria</taxon>
        <taxon>Deltaproteobacteria</taxon>
        <taxon>Bradymonadales</taxon>
        <taxon>Bradymonadaceae</taxon>
        <taxon>Bradymonas</taxon>
    </lineage>
</organism>
<evidence type="ECO:0000256" key="1">
    <source>
        <dbReference type="SAM" id="Phobius"/>
    </source>
</evidence>
<reference evidence="2 3" key="1">
    <citation type="submission" date="2018-06" db="EMBL/GenBank/DDBJ databases">
        <title>Lujinxingia sediminis gen. nov. sp. nov., a new facultative anaerobic member of the class Deltaproteobacteria, and proposal of Lujinxingaceae fam. nov.</title>
        <authorList>
            <person name="Guo L.-Y."/>
            <person name="Li C.-M."/>
            <person name="Wang S."/>
            <person name="Du Z.-J."/>
        </authorList>
    </citation>
    <scope>NUCLEOTIDE SEQUENCE [LARGE SCALE GENOMIC DNA]</scope>
    <source>
        <strain evidence="2 3">FA350</strain>
    </source>
</reference>
<keyword evidence="1" id="KW-0812">Transmembrane</keyword>
<feature type="transmembrane region" description="Helical" evidence="1">
    <location>
        <begin position="182"/>
        <end position="201"/>
    </location>
</feature>
<sequence>MRNRETHYEVFQEEFDASKSNIEVVDKDTAEVIAGGSMVGVVLGAGAATLGILGLIGFMPMLFTTIGMVAVGAGLIIAGGSMGAKYSDILSSSTSDTSSGAVQAGGGITAETIGGAAGVALGVLAMMGVESLTLIPVGLIVLGGAMAFGAAATMHLSRLVISASGAPRFKQRVANESIKGGAFMQMVAGLGAAVLGVLSLLGVGAGFTFGLVGVIALGGGLLLSGLAVGGKLINMLYNDDSHAKAKVSGRPVYREYHSSADRRPV</sequence>
<name>A0A2Z4FNG5_9DELT</name>
<keyword evidence="1" id="KW-1133">Transmembrane helix</keyword>
<dbReference type="KEGG" id="bsed:DN745_13370"/>
<dbReference type="Proteomes" id="UP000249799">
    <property type="component" value="Chromosome"/>
</dbReference>
<accession>A0A2Z4FNG5</accession>
<keyword evidence="3" id="KW-1185">Reference proteome</keyword>
<evidence type="ECO:0008006" key="4">
    <source>
        <dbReference type="Google" id="ProtNLM"/>
    </source>
</evidence>
<keyword evidence="1" id="KW-0472">Membrane</keyword>
<evidence type="ECO:0000313" key="3">
    <source>
        <dbReference type="Proteomes" id="UP000249799"/>
    </source>
</evidence>
<feature type="transmembrane region" description="Helical" evidence="1">
    <location>
        <begin position="134"/>
        <end position="161"/>
    </location>
</feature>
<evidence type="ECO:0000313" key="2">
    <source>
        <dbReference type="EMBL" id="AWV90266.1"/>
    </source>
</evidence>
<dbReference type="AlphaFoldDB" id="A0A2Z4FNG5"/>
<gene>
    <name evidence="2" type="ORF">DN745_13370</name>
</gene>
<feature type="transmembrane region" description="Helical" evidence="1">
    <location>
        <begin position="32"/>
        <end position="55"/>
    </location>
</feature>
<proteinExistence type="predicted"/>
<dbReference type="EMBL" id="CP030032">
    <property type="protein sequence ID" value="AWV90266.1"/>
    <property type="molecule type" value="Genomic_DNA"/>
</dbReference>
<feature type="transmembrane region" description="Helical" evidence="1">
    <location>
        <begin position="62"/>
        <end position="84"/>
    </location>
</feature>
<protein>
    <recommendedName>
        <fullName evidence="4">Sodium-translocating pyrophosphatase</fullName>
    </recommendedName>
</protein>